<feature type="chain" id="PRO_5046706338" evidence="1">
    <location>
        <begin position="23"/>
        <end position="946"/>
    </location>
</feature>
<dbReference type="InterPro" id="IPR008979">
    <property type="entry name" value="Galactose-bd-like_sf"/>
</dbReference>
<dbReference type="PANTHER" id="PTHR36848">
    <property type="entry name" value="DNA-BINDING PROTEIN (PUTATIVE SECRETED PROTEIN)-RELATED"/>
    <property type="match status" value="1"/>
</dbReference>
<evidence type="ECO:0000313" key="2">
    <source>
        <dbReference type="EMBL" id="MDI3319206.1"/>
    </source>
</evidence>
<gene>
    <name evidence="2" type="ORF">QJ048_05450</name>
</gene>
<keyword evidence="1" id="KW-0732">Signal</keyword>
<dbReference type="InterPro" id="IPR053161">
    <property type="entry name" value="Ulvan_degrading_GH"/>
</dbReference>
<organism evidence="2 3">
    <name type="scientific">Pinibacter soli</name>
    <dbReference type="NCBI Taxonomy" id="3044211"/>
    <lineage>
        <taxon>Bacteria</taxon>
        <taxon>Pseudomonadati</taxon>
        <taxon>Bacteroidota</taxon>
        <taxon>Chitinophagia</taxon>
        <taxon>Chitinophagales</taxon>
        <taxon>Chitinophagaceae</taxon>
        <taxon>Pinibacter</taxon>
    </lineage>
</organism>
<proteinExistence type="predicted"/>
<reference evidence="2 3" key="1">
    <citation type="submission" date="2023-05" db="EMBL/GenBank/DDBJ databases">
        <title>Genome sequence of Pinibacter sp. MAH-24.</title>
        <authorList>
            <person name="Huq M.A."/>
        </authorList>
    </citation>
    <scope>NUCLEOTIDE SEQUENCE [LARGE SCALE GENOMIC DNA]</scope>
    <source>
        <strain evidence="2 3">MAH-24</strain>
    </source>
</reference>
<dbReference type="Proteomes" id="UP001226434">
    <property type="component" value="Unassembled WGS sequence"/>
</dbReference>
<protein>
    <submittedName>
        <fullName evidence="2">Glycosyl hydrolase</fullName>
    </submittedName>
</protein>
<keyword evidence="3" id="KW-1185">Reference proteome</keyword>
<dbReference type="Gene3D" id="2.60.120.260">
    <property type="entry name" value="Galactose-binding domain-like"/>
    <property type="match status" value="1"/>
</dbReference>
<evidence type="ECO:0000313" key="3">
    <source>
        <dbReference type="Proteomes" id="UP001226434"/>
    </source>
</evidence>
<dbReference type="NCBIfam" id="NF045579">
    <property type="entry name" value="rhamnoside_JR"/>
    <property type="match status" value="1"/>
</dbReference>
<name>A0ABT6R9W1_9BACT</name>
<dbReference type="SUPFAM" id="SSF49785">
    <property type="entry name" value="Galactose-binding domain-like"/>
    <property type="match status" value="1"/>
</dbReference>
<feature type="signal peptide" evidence="1">
    <location>
        <begin position="1"/>
        <end position="22"/>
    </location>
</feature>
<dbReference type="RefSeq" id="WP_282333321.1">
    <property type="nucleotide sequence ID" value="NZ_JASBRG010000003.1"/>
</dbReference>
<evidence type="ECO:0000256" key="1">
    <source>
        <dbReference type="SAM" id="SignalP"/>
    </source>
</evidence>
<dbReference type="PANTHER" id="PTHR36848:SF2">
    <property type="entry name" value="SECRETED PROTEIN"/>
    <property type="match status" value="1"/>
</dbReference>
<dbReference type="EMBL" id="JASBRG010000003">
    <property type="protein sequence ID" value="MDI3319206.1"/>
    <property type="molecule type" value="Genomic_DNA"/>
</dbReference>
<dbReference type="Pfam" id="PF17132">
    <property type="entry name" value="Glyco_hydro_106"/>
    <property type="match status" value="2"/>
</dbReference>
<sequence length="946" mass="105397">MNNLFRSLCVAGMLCTAGIADAQINWPAITQTNKPWTRWWWEGSAVNKADLTTVMQQYAKAGLGGLEIVPIYGVKGTEKQWLNFLSPEWMQMLDHTLGEGKRLNLGIDMANGTGWPFGGPWIHEDNAAKTINYKTYTLAEGQKLQEKIVFQQETLLRFAGQERVKIEEVKNPVYSNKNLQSLALDQIKYPGSFPATLVMAYSNDGQQINLTDKVSAAGDLNWTAPKGSWTVYALFQSLHGKMVERAAPGGEGYAMDHFSLKAIDHYLGKFDESFKGHDLSSLRAFFNDSYEVDDATGQASWTPDFLNEFQKRRGYDLRNYLPALFGKDKEELNSRVIYDYRLTINDLIYENYTKAWHTWSAQKGKLVRNQAHGSPANILDLYGAIDIPETEGTELLRFKVASSAGNVTGKQLISSESATWLDEHFVSTLGDVKQAVDNYFVGGINHVFYHGLNYSPAKAPFPGWLFYASVHFQPANPFWNDFSTLNNYIAHCQSFLQNSTPDNDVLLYYPFTDIISKTGGALLKHFDAIDKEFKGTGFKENAEIMSDHGYAFDYISDKQLMNVKNEGNELLTGKSKYKTIVLPNNKLIPLETWQQLMKLASQGATILVYKGLPEDVPGMEKLAERQTAYKQSIASLHFTNDGNLQKANLGNGQFVIGNDILKLLDYAHIRKETLAHDSLTYIRKKNENGGIYFIANKAASAYGGWINLATNASSAIIYHPMTEKAGIAKTKQNADGSLSVYVQMKKGESLLLQTASKTLTGKSYEYLKPAGESVVISGSWKLHFEEGGPVLPKDVVMQQLQSWTNLPGEEVKKFSGTASYTTSFAKPKGGAEKWLLDLGDVRDNAEVFLNGKKIATLIGPVFTVVVDASTLLQNNTLLIKVANTMANRVIDMEKNHENYKVFYNINFPARKPANKGADGLFTAENWSPLPSGLLSSVTLTPMTFIK</sequence>
<comment type="caution">
    <text evidence="2">The sequence shown here is derived from an EMBL/GenBank/DDBJ whole genome shotgun (WGS) entry which is preliminary data.</text>
</comment>
<dbReference type="GO" id="GO:0016787">
    <property type="term" value="F:hydrolase activity"/>
    <property type="evidence" value="ECO:0007669"/>
    <property type="project" value="UniProtKB-KW"/>
</dbReference>
<keyword evidence="2" id="KW-0378">Hydrolase</keyword>
<accession>A0ABT6R9W1</accession>